<evidence type="ECO:0000256" key="2">
    <source>
        <dbReference type="RuleBase" id="RU368044"/>
    </source>
</evidence>
<dbReference type="InterPro" id="IPR015925">
    <property type="entry name" value="Ryanodine_IP3_receptor"/>
</dbReference>
<dbReference type="Gene3D" id="2.80.10.50">
    <property type="match status" value="3"/>
</dbReference>
<dbReference type="SUPFAM" id="SSF100909">
    <property type="entry name" value="IP3 receptor type 1 binding core, domain 2"/>
    <property type="match status" value="1"/>
</dbReference>
<dbReference type="InterPro" id="IPR000493">
    <property type="entry name" value="InsP3_rcpt"/>
</dbReference>
<keyword evidence="5" id="KW-1185">Reference proteome</keyword>
<accession>A0ABY7FYY3</accession>
<dbReference type="InterPro" id="IPR035910">
    <property type="entry name" value="RyR/IP3R_RIH_dom_sf"/>
</dbReference>
<dbReference type="Pfam" id="PF01365">
    <property type="entry name" value="RYDR_ITPR"/>
    <property type="match status" value="1"/>
</dbReference>
<dbReference type="InterPro" id="IPR000699">
    <property type="entry name" value="RIH_dom"/>
</dbReference>
<dbReference type="SUPFAM" id="SSF82109">
    <property type="entry name" value="MIR domain"/>
    <property type="match status" value="2"/>
</dbReference>
<keyword evidence="2" id="KW-0109">Calcium transport</keyword>
<dbReference type="PROSITE" id="PS50919">
    <property type="entry name" value="MIR"/>
    <property type="match status" value="1"/>
</dbReference>
<comment type="similarity">
    <text evidence="2">Belongs to the InsP3 receptor family.</text>
</comment>
<dbReference type="InterPro" id="IPR014821">
    <property type="entry name" value="Ins145_P3_rcpt"/>
</dbReference>
<dbReference type="InterPro" id="IPR016093">
    <property type="entry name" value="MIR_motif"/>
</dbReference>
<comment type="subcellular location">
    <subcellularLocation>
        <location evidence="2">Endoplasmic reticulum membrane</location>
        <topology evidence="2">Multi-pass membrane protein</topology>
    </subcellularLocation>
</comment>
<feature type="domain" description="MIR" evidence="3">
    <location>
        <begin position="106"/>
        <end position="162"/>
    </location>
</feature>
<dbReference type="Pfam" id="PF08709">
    <property type="entry name" value="Ins145_P3_rec"/>
    <property type="match status" value="1"/>
</dbReference>
<keyword evidence="2" id="KW-0813">Transport</keyword>
<evidence type="ECO:0000313" key="4">
    <source>
        <dbReference type="EMBL" id="WAR26262.1"/>
    </source>
</evidence>
<dbReference type="CDD" id="cd23277">
    <property type="entry name" value="beta-trefoil_MIR_ITPR"/>
    <property type="match status" value="1"/>
</dbReference>
<keyword evidence="2" id="KW-0407">Ion channel</keyword>
<organism evidence="4 5">
    <name type="scientific">Mya arenaria</name>
    <name type="common">Soft-shell clam</name>
    <dbReference type="NCBI Taxonomy" id="6604"/>
    <lineage>
        <taxon>Eukaryota</taxon>
        <taxon>Metazoa</taxon>
        <taxon>Spiralia</taxon>
        <taxon>Lophotrochozoa</taxon>
        <taxon>Mollusca</taxon>
        <taxon>Bivalvia</taxon>
        <taxon>Autobranchia</taxon>
        <taxon>Heteroconchia</taxon>
        <taxon>Euheterodonta</taxon>
        <taxon>Imparidentia</taxon>
        <taxon>Neoheterodontei</taxon>
        <taxon>Myida</taxon>
        <taxon>Myoidea</taxon>
        <taxon>Myidae</taxon>
        <taxon>Mya</taxon>
    </lineage>
</organism>
<proteinExistence type="inferred from homology"/>
<keyword evidence="2" id="KW-0472">Membrane</keyword>
<evidence type="ECO:0000259" key="3">
    <source>
        <dbReference type="PROSITE" id="PS50919"/>
    </source>
</evidence>
<dbReference type="Proteomes" id="UP001164746">
    <property type="component" value="Chromosome 14"/>
</dbReference>
<dbReference type="PANTHER" id="PTHR13715">
    <property type="entry name" value="RYANODINE RECEPTOR AND IP3 RECEPTOR"/>
    <property type="match status" value="1"/>
</dbReference>
<comment type="function">
    <text evidence="2">Receptor for inositol 1,4,5-trisphosphate, a second messenger that mediates the release of intracellular calcium.</text>
</comment>
<gene>
    <name evidence="4" type="ORF">MAR_011966</name>
</gene>
<dbReference type="InterPro" id="IPR036300">
    <property type="entry name" value="MIR_dom_sf"/>
</dbReference>
<name>A0ABY7FYY3_MYAAR</name>
<dbReference type="SMART" id="SM00472">
    <property type="entry name" value="MIR"/>
    <property type="match status" value="2"/>
</dbReference>
<comment type="domain">
    <text evidence="2">The receptor contains a calcium channel in its C-terminal extremity. Its large N-terminal cytoplasmic region has the ligand-binding site in the N-terminus and modulatory sites in the middle portion immediately upstream of the channel region.</text>
</comment>
<dbReference type="PRINTS" id="PR00779">
    <property type="entry name" value="INSP3RECEPTR"/>
</dbReference>
<keyword evidence="2" id="KW-0256">Endoplasmic reticulum</keyword>
<dbReference type="Pfam" id="PF02815">
    <property type="entry name" value="MIR"/>
    <property type="match status" value="2"/>
</dbReference>
<keyword evidence="2" id="KW-0675">Receptor</keyword>
<keyword evidence="2" id="KW-0406">Ion transport</keyword>
<protein>
    <recommendedName>
        <fullName evidence="2">Inositol 1,4,5-trisphosphate receptor</fullName>
    </recommendedName>
</protein>
<dbReference type="PANTHER" id="PTHR13715:SF102">
    <property type="entry name" value="INOSITOL 1,4,5-TRISPHOSPHATE RECEPTOR"/>
    <property type="match status" value="1"/>
</dbReference>
<reference evidence="4" key="1">
    <citation type="submission" date="2022-11" db="EMBL/GenBank/DDBJ databases">
        <title>Centuries of genome instability and evolution in soft-shell clam transmissible cancer (bioRxiv).</title>
        <authorList>
            <person name="Hart S.F.M."/>
            <person name="Yonemitsu M.A."/>
            <person name="Giersch R.M."/>
            <person name="Beal B.F."/>
            <person name="Arriagada G."/>
            <person name="Davis B.W."/>
            <person name="Ostrander E.A."/>
            <person name="Goff S.P."/>
            <person name="Metzger M.J."/>
        </authorList>
    </citation>
    <scope>NUCLEOTIDE SEQUENCE</scope>
    <source>
        <strain evidence="4">MELC-2E11</strain>
        <tissue evidence="4">Siphon/mantle</tissue>
    </source>
</reference>
<sequence>MKSNKYMTVNKRLPAQLERNAMRVSLDASGNEGSWFYINPFYKLRQAGDKVVCGDKVIMTPVNAEQPLHASNYELPDNPGCKEVNSVSCNTSWKMVLFMDFKENMEDVLRGGDVVRLFHAEEQKFLTADEYRKQQHVFLRTTARSVVTSATSSKALWEAEIDNDPTDDPTRNKLRGTSQVYCLVSVPHGHDIATLWELDPTTMTRTDTLVPRNSYVRLHHLCTSTWVHSTSHLAIDKDDDRPVMNKVGCAQIKEDKEAFNIVPVSPSEVRDLDFANDASKLAGEIANKLEKGSITQNEKRYITKLLSDLIYFVCKRESDDTGGDPLDVEMVNPDDCRERQKLLREQNIVKQVFKILQAPFKDDGEGPALKMEDIMDQRHAPYRQICRLCYRILKLSQQDYRKNQEYIAKNFPFMQRQIGYDVLAEDTITALLHNNRKLLEKHITASEIETFVKLEVNTHSEEVNTHSKEVNTHSKEVNVSIQRMLILIKRRFLDYLSDLCVSNKEAIPVTQELICKCLLSEENKDILIETRHQLNLFSDMCLDRQYLAIKWLSPDLDVNLILSIRSCFRCVV</sequence>
<evidence type="ECO:0000313" key="5">
    <source>
        <dbReference type="Proteomes" id="UP001164746"/>
    </source>
</evidence>
<keyword evidence="2" id="KW-0107">Calcium channel</keyword>
<comment type="subunit">
    <text evidence="2">Homotetramer.</text>
</comment>
<dbReference type="EMBL" id="CP111025">
    <property type="protein sequence ID" value="WAR26262.1"/>
    <property type="molecule type" value="Genomic_DNA"/>
</dbReference>
<evidence type="ECO:0000256" key="1">
    <source>
        <dbReference type="ARBA" id="ARBA00022737"/>
    </source>
</evidence>
<keyword evidence="2" id="KW-1071">Ligand-gated ion channel</keyword>
<dbReference type="Gene3D" id="1.25.10.30">
    <property type="entry name" value="IP3 receptor type 1 binding core, RIH domain"/>
    <property type="match status" value="1"/>
</dbReference>
<keyword evidence="2" id="KW-0106">Calcium</keyword>
<keyword evidence="1" id="KW-0677">Repeat</keyword>